<dbReference type="InterPro" id="IPR006674">
    <property type="entry name" value="HD_domain"/>
</dbReference>
<dbReference type="PANTHER" id="PTHR11373">
    <property type="entry name" value="DEOXYNUCLEOSIDE TRIPHOSPHATE TRIPHOSPHOHYDROLASE"/>
    <property type="match status" value="1"/>
</dbReference>
<dbReference type="Pfam" id="PF19276">
    <property type="entry name" value="HD_assoc_2"/>
    <property type="match status" value="1"/>
</dbReference>
<evidence type="ECO:0000259" key="1">
    <source>
        <dbReference type="PROSITE" id="PS51831"/>
    </source>
</evidence>
<dbReference type="InterPro" id="IPR003607">
    <property type="entry name" value="HD/PDEase_dom"/>
</dbReference>
<dbReference type="GO" id="GO:0008832">
    <property type="term" value="F:dGTPase activity"/>
    <property type="evidence" value="ECO:0007669"/>
    <property type="project" value="TreeGrafter"/>
</dbReference>
<dbReference type="CDD" id="cd00077">
    <property type="entry name" value="HDc"/>
    <property type="match status" value="1"/>
</dbReference>
<protein>
    <recommendedName>
        <fullName evidence="1">HD domain-containing protein</fullName>
    </recommendedName>
</protein>
<dbReference type="GO" id="GO:0006203">
    <property type="term" value="P:dGTP catabolic process"/>
    <property type="evidence" value="ECO:0007669"/>
    <property type="project" value="TreeGrafter"/>
</dbReference>
<reference evidence="2 3" key="1">
    <citation type="submission" date="2018-07" db="EMBL/GenBank/DDBJ databases">
        <title>Genomic Encyclopedia of Type Strains, Phase IV (KMG-IV): sequencing the most valuable type-strain genomes for metagenomic binning, comparative biology and taxonomic classification.</title>
        <authorList>
            <person name="Goeker M."/>
        </authorList>
    </citation>
    <scope>NUCLEOTIDE SEQUENCE [LARGE SCALE GENOMIC DNA]</scope>
    <source>
        <strain evidence="2 3">DSM 7466</strain>
    </source>
</reference>
<sequence length="406" mass="46719">MKFIRDSVHGNLKLSEFEVRIVDTPQFQRLRRIKQLGFTSLIYPGANHSRFEHSIGAMYLASRLAEHLGLGHEKKRVLRLCALLHDVGHGPFSHVSEGVLEMSHESLTRELIRKSILGDIISEEFDLRQVMRILRGEGVLGQAISGELDVDRMDYLLRDSHYTGVAYGIIDVERLIYNMKMENDLVLDRKGVQAAESALLARYFMYPSVYQHHTTRIVNSMFRRCLRSLISGGVLDASRIYRYDDMDLIVMCRNQEGLAGDMMRRLDNRDLLKTVDSVKLNELEDPDRVFRITEAEIQRAEEEIAEDMGLDPDYVVVNLPEYPAFDEMRTQVSVGDSIVNLSHISSLVGALKEARFNHADICVYVPGEFAGSFRDFSLHDYMDLPERRPSHPRQLRLTVPDYLRFR</sequence>
<dbReference type="SUPFAM" id="SSF109604">
    <property type="entry name" value="HD-domain/PDEase-like"/>
    <property type="match status" value="1"/>
</dbReference>
<dbReference type="Proteomes" id="UP000256864">
    <property type="component" value="Unassembled WGS sequence"/>
</dbReference>
<dbReference type="RefSeq" id="WP_010875787.1">
    <property type="nucleotide sequence ID" value="NZ_QREL01000003.1"/>
</dbReference>
<evidence type="ECO:0000313" key="3">
    <source>
        <dbReference type="Proteomes" id="UP000256864"/>
    </source>
</evidence>
<dbReference type="AlphaFoldDB" id="A0A371NAV8"/>
<organism evidence="2 3">
    <name type="scientific">Methanothermobacter defluvii</name>
    <dbReference type="NCBI Taxonomy" id="49339"/>
    <lineage>
        <taxon>Archaea</taxon>
        <taxon>Methanobacteriati</taxon>
        <taxon>Methanobacteriota</taxon>
        <taxon>Methanomada group</taxon>
        <taxon>Methanobacteria</taxon>
        <taxon>Methanobacteriales</taxon>
        <taxon>Methanobacteriaceae</taxon>
        <taxon>Methanothermobacter</taxon>
    </lineage>
</organism>
<evidence type="ECO:0000313" key="2">
    <source>
        <dbReference type="EMBL" id="REE25296.1"/>
    </source>
</evidence>
<gene>
    <name evidence="2" type="ORF">C7452_1647</name>
</gene>
<proteinExistence type="predicted"/>
<dbReference type="InterPro" id="IPR045509">
    <property type="entry name" value="HD_assoc_2"/>
</dbReference>
<accession>A0A371NAV8</accession>
<keyword evidence="3" id="KW-1185">Reference proteome</keyword>
<name>A0A371NAV8_9EURY</name>
<dbReference type="Gene3D" id="1.10.3210.10">
    <property type="entry name" value="Hypothetical protein af1432"/>
    <property type="match status" value="1"/>
</dbReference>
<dbReference type="SMART" id="SM00471">
    <property type="entry name" value="HDc"/>
    <property type="match status" value="1"/>
</dbReference>
<dbReference type="PANTHER" id="PTHR11373:SF4">
    <property type="entry name" value="DEOXYNUCLEOSIDE TRIPHOSPHATE TRIPHOSPHOHYDROLASE SAMHD1"/>
    <property type="match status" value="1"/>
</dbReference>
<dbReference type="Pfam" id="PF01966">
    <property type="entry name" value="HD"/>
    <property type="match status" value="1"/>
</dbReference>
<comment type="caution">
    <text evidence="2">The sequence shown here is derived from an EMBL/GenBank/DDBJ whole genome shotgun (WGS) entry which is preliminary data.</text>
</comment>
<dbReference type="InterPro" id="IPR050135">
    <property type="entry name" value="dGTPase-like"/>
</dbReference>
<dbReference type="EMBL" id="QREL01000003">
    <property type="protein sequence ID" value="REE25296.1"/>
    <property type="molecule type" value="Genomic_DNA"/>
</dbReference>
<dbReference type="PROSITE" id="PS51831">
    <property type="entry name" value="HD"/>
    <property type="match status" value="1"/>
</dbReference>
<feature type="domain" description="HD" evidence="1">
    <location>
        <begin position="50"/>
        <end position="156"/>
    </location>
</feature>
<dbReference type="GeneID" id="82296627"/>